<feature type="compositionally biased region" description="Polar residues" evidence="1">
    <location>
        <begin position="289"/>
        <end position="298"/>
    </location>
</feature>
<evidence type="ECO:0000256" key="1">
    <source>
        <dbReference type="SAM" id="MobiDB-lite"/>
    </source>
</evidence>
<evidence type="ECO:0000313" key="4">
    <source>
        <dbReference type="Proteomes" id="UP000283269"/>
    </source>
</evidence>
<dbReference type="OrthoDB" id="3346544at2759"/>
<dbReference type="EMBL" id="NHYD01003120">
    <property type="protein sequence ID" value="PPQ82596.1"/>
    <property type="molecule type" value="Genomic_DNA"/>
</dbReference>
<dbReference type="AlphaFoldDB" id="A0A409WVW1"/>
<sequence>MLERGQRNSGAQIYLISTLLMFALATLHIVTAAVLTGVDLGLAFFRFILEDQLPTSKTSLGGIPTVYCIVAWIGDFLVIYRCYYVWNKNIWIVALPSLLVLSCIGINIYVLWWFTHPNAGVSFTASMALNSITTALIALKFYKQHQISTCHGIVDRSSKLSLMRILRIIVESAMLYTVQLTVLIILYYTNSNGEVIVQFAIVPSVGIVFILISLRVHMAKSNSSLLATGLGTIPEWLVQDDKATQYHNATSLTPGVVNFRVSQNGHLDDAYSGPFSPSSYPHKNRRSVKSLSRDSNTL</sequence>
<feature type="transmembrane region" description="Helical" evidence="2">
    <location>
        <begin position="165"/>
        <end position="189"/>
    </location>
</feature>
<keyword evidence="2" id="KW-0812">Transmembrane</keyword>
<evidence type="ECO:0000313" key="3">
    <source>
        <dbReference type="EMBL" id="PPQ82596.1"/>
    </source>
</evidence>
<accession>A0A409WVW1</accession>
<feature type="transmembrane region" description="Helical" evidence="2">
    <location>
        <begin position="12"/>
        <end position="38"/>
    </location>
</feature>
<feature type="transmembrane region" description="Helical" evidence="2">
    <location>
        <begin position="90"/>
        <end position="114"/>
    </location>
</feature>
<comment type="caution">
    <text evidence="3">The sequence shown here is derived from an EMBL/GenBank/DDBJ whole genome shotgun (WGS) entry which is preliminary data.</text>
</comment>
<feature type="transmembrane region" description="Helical" evidence="2">
    <location>
        <begin position="195"/>
        <end position="214"/>
    </location>
</feature>
<feature type="region of interest" description="Disordered" evidence="1">
    <location>
        <begin position="274"/>
        <end position="298"/>
    </location>
</feature>
<gene>
    <name evidence="3" type="ORF">CVT25_007110</name>
</gene>
<reference evidence="3 4" key="1">
    <citation type="journal article" date="2018" name="Evol. Lett.">
        <title>Horizontal gene cluster transfer increased hallucinogenic mushroom diversity.</title>
        <authorList>
            <person name="Reynolds H.T."/>
            <person name="Vijayakumar V."/>
            <person name="Gluck-Thaler E."/>
            <person name="Korotkin H.B."/>
            <person name="Matheny P.B."/>
            <person name="Slot J.C."/>
        </authorList>
    </citation>
    <scope>NUCLEOTIDE SEQUENCE [LARGE SCALE GENOMIC DNA]</scope>
    <source>
        <strain evidence="3 4">2631</strain>
    </source>
</reference>
<evidence type="ECO:0000256" key="2">
    <source>
        <dbReference type="SAM" id="Phobius"/>
    </source>
</evidence>
<keyword evidence="2" id="KW-1133">Transmembrane helix</keyword>
<keyword evidence="2" id="KW-0472">Membrane</keyword>
<protein>
    <submittedName>
        <fullName evidence="3">Uncharacterized protein</fullName>
    </submittedName>
</protein>
<proteinExistence type="predicted"/>
<keyword evidence="4" id="KW-1185">Reference proteome</keyword>
<feature type="transmembrane region" description="Helical" evidence="2">
    <location>
        <begin position="120"/>
        <end position="139"/>
    </location>
</feature>
<dbReference type="InParanoid" id="A0A409WVW1"/>
<feature type="transmembrane region" description="Helical" evidence="2">
    <location>
        <begin position="58"/>
        <end position="78"/>
    </location>
</feature>
<organism evidence="3 4">
    <name type="scientific">Psilocybe cyanescens</name>
    <dbReference type="NCBI Taxonomy" id="93625"/>
    <lineage>
        <taxon>Eukaryota</taxon>
        <taxon>Fungi</taxon>
        <taxon>Dikarya</taxon>
        <taxon>Basidiomycota</taxon>
        <taxon>Agaricomycotina</taxon>
        <taxon>Agaricomycetes</taxon>
        <taxon>Agaricomycetidae</taxon>
        <taxon>Agaricales</taxon>
        <taxon>Agaricineae</taxon>
        <taxon>Strophariaceae</taxon>
        <taxon>Psilocybe</taxon>
    </lineage>
</organism>
<dbReference type="Proteomes" id="UP000283269">
    <property type="component" value="Unassembled WGS sequence"/>
</dbReference>
<name>A0A409WVW1_PSICY</name>